<dbReference type="InterPro" id="IPR027417">
    <property type="entry name" value="P-loop_NTPase"/>
</dbReference>
<accession>C7A7H9</accession>
<evidence type="ECO:0000259" key="2">
    <source>
        <dbReference type="Pfam" id="PF00931"/>
    </source>
</evidence>
<dbReference type="PANTHER" id="PTHR36766">
    <property type="entry name" value="PLANT BROAD-SPECTRUM MILDEW RESISTANCE PROTEIN RPW8"/>
    <property type="match status" value="1"/>
</dbReference>
<evidence type="ECO:0000256" key="1">
    <source>
        <dbReference type="ARBA" id="ARBA00022821"/>
    </source>
</evidence>
<feature type="non-terminal residue" evidence="3">
    <location>
        <position position="1"/>
    </location>
</feature>
<protein>
    <submittedName>
        <fullName evidence="3">NBS-containing resistance-like protein</fullName>
    </submittedName>
</protein>
<dbReference type="PANTHER" id="PTHR36766:SF44">
    <property type="entry name" value="NBS-CODING RESISTANCE GENE ANALOG"/>
    <property type="match status" value="1"/>
</dbReference>
<dbReference type="SUPFAM" id="SSF52540">
    <property type="entry name" value="P-loop containing nucleoside triphosphate hydrolases"/>
    <property type="match status" value="1"/>
</dbReference>
<dbReference type="EMBL" id="FJ185522">
    <property type="protein sequence ID" value="ACN87556.1"/>
    <property type="molecule type" value="Genomic_DNA"/>
</dbReference>
<keyword evidence="1" id="KW-0611">Plant defense</keyword>
<dbReference type="InterPro" id="IPR002182">
    <property type="entry name" value="NB-ARC"/>
</dbReference>
<dbReference type="Gene3D" id="3.40.50.300">
    <property type="entry name" value="P-loop containing nucleotide triphosphate hydrolases"/>
    <property type="match status" value="1"/>
</dbReference>
<dbReference type="Pfam" id="PF00931">
    <property type="entry name" value="NB-ARC"/>
    <property type="match status" value="1"/>
</dbReference>
<feature type="non-terminal residue" evidence="3">
    <location>
        <position position="165"/>
    </location>
</feature>
<dbReference type="AlphaFoldDB" id="C7A7H9"/>
<organism evidence="3">
    <name type="scientific">Corylus avellana</name>
    <name type="common">European hazel</name>
    <name type="synonym">Corylus maxima</name>
    <dbReference type="NCBI Taxonomy" id="13451"/>
    <lineage>
        <taxon>Eukaryota</taxon>
        <taxon>Viridiplantae</taxon>
        <taxon>Streptophyta</taxon>
        <taxon>Embryophyta</taxon>
        <taxon>Tracheophyta</taxon>
        <taxon>Spermatophyta</taxon>
        <taxon>Magnoliopsida</taxon>
        <taxon>eudicotyledons</taxon>
        <taxon>Gunneridae</taxon>
        <taxon>Pentapetalae</taxon>
        <taxon>rosids</taxon>
        <taxon>fabids</taxon>
        <taxon>Fagales</taxon>
        <taxon>Betulaceae</taxon>
        <taxon>Corylus</taxon>
    </lineage>
</organism>
<proteinExistence type="predicted"/>
<dbReference type="GO" id="GO:0043531">
    <property type="term" value="F:ADP binding"/>
    <property type="evidence" value="ECO:0007669"/>
    <property type="project" value="InterPro"/>
</dbReference>
<dbReference type="GO" id="GO:0006952">
    <property type="term" value="P:defense response"/>
    <property type="evidence" value="ECO:0007669"/>
    <property type="project" value="UniProtKB-KW"/>
</dbReference>
<sequence length="165" mass="19586">TLARKIYNNDRVKRHFYCRTWAYVSQDFKIRELLLEILKSHMSISDELTRKLEGMSEDQAKEYLVKKLLTYLQGQRYLIVMDDIWEIEVWNEVKDAFPDNFNGSRILITSRINEVALHASLTPPYFLQFLNKDESWELFCKKVFRGGECPLELNTLGRQIVEGCR</sequence>
<feature type="domain" description="NB-ARC" evidence="2">
    <location>
        <begin position="1"/>
        <end position="146"/>
    </location>
</feature>
<evidence type="ECO:0000313" key="3">
    <source>
        <dbReference type="EMBL" id="ACN87556.1"/>
    </source>
</evidence>
<reference evidence="3" key="1">
    <citation type="submission" date="2008-09" db="EMBL/GenBank/DDBJ databases">
        <title>Gene candidates for pathogen perception in Corylus avellana.</title>
        <authorList>
            <person name="Pilotti M."/>
            <person name="Tizzani L."/>
            <person name="Brunetti A."/>
            <person name="Gervasi F."/>
            <person name="Gallelli A."/>
        </authorList>
    </citation>
    <scope>NUCLEOTIDE SEQUENCE</scope>
    <source>
        <strain evidence="3">Cav.w.F5R11.129</strain>
    </source>
</reference>
<name>C7A7H9_CORAV</name>